<protein>
    <submittedName>
        <fullName evidence="2">Type II toxin-antitoxin system VapC family toxin</fullName>
    </submittedName>
</protein>
<dbReference type="Proteomes" id="UP000717752">
    <property type="component" value="Unassembled WGS sequence"/>
</dbReference>
<comment type="caution">
    <text evidence="2">The sequence shown here is derived from an EMBL/GenBank/DDBJ whole genome shotgun (WGS) entry which is preliminary data.</text>
</comment>
<dbReference type="SUPFAM" id="SSF88723">
    <property type="entry name" value="PIN domain-like"/>
    <property type="match status" value="1"/>
</dbReference>
<feature type="domain" description="PIN" evidence="1">
    <location>
        <begin position="2"/>
        <end position="113"/>
    </location>
</feature>
<evidence type="ECO:0000313" key="3">
    <source>
        <dbReference type="Proteomes" id="UP000717752"/>
    </source>
</evidence>
<name>A0ABS7GSN2_9HYPH</name>
<sequence length="118" mass="13177">MIILDTSVWIDHLRKREEEVEFLLKRQQILVHPFVLGEIALGSMPQYDLILQSLSELPQATVVSNFEALFLIKQHSLMGSGIGYIDAHLLASAKLAEGTRLLTRDKRLARIAEALGVG</sequence>
<dbReference type="InterPro" id="IPR002716">
    <property type="entry name" value="PIN_dom"/>
</dbReference>
<dbReference type="RefSeq" id="WP_220334412.1">
    <property type="nucleotide sequence ID" value="NZ_JAEUAK010000004.1"/>
</dbReference>
<gene>
    <name evidence="2" type="ORF">JNB85_11065</name>
</gene>
<dbReference type="InterPro" id="IPR029060">
    <property type="entry name" value="PIN-like_dom_sf"/>
</dbReference>
<dbReference type="Gene3D" id="3.40.50.1010">
    <property type="entry name" value="5'-nuclease"/>
    <property type="match status" value="1"/>
</dbReference>
<reference evidence="2 3" key="1">
    <citation type="journal article" date="2021" name="MBio">
        <title>Poor Competitiveness of Bradyrhizobium in Pigeon Pea Root Colonization in Indian Soils.</title>
        <authorList>
            <person name="Chalasani D."/>
            <person name="Basu A."/>
            <person name="Pullabhotla S.V.S.R.N."/>
            <person name="Jorrin B."/>
            <person name="Neal A.L."/>
            <person name="Poole P.S."/>
            <person name="Podile A.R."/>
            <person name="Tkacz A."/>
        </authorList>
    </citation>
    <scope>NUCLEOTIDE SEQUENCE [LARGE SCALE GENOMIC DNA]</scope>
    <source>
        <strain evidence="2 3">HU56</strain>
    </source>
</reference>
<organism evidence="2 3">
    <name type="scientific">Rhizobium mesosinicum</name>
    <dbReference type="NCBI Taxonomy" id="335017"/>
    <lineage>
        <taxon>Bacteria</taxon>
        <taxon>Pseudomonadati</taxon>
        <taxon>Pseudomonadota</taxon>
        <taxon>Alphaproteobacteria</taxon>
        <taxon>Hyphomicrobiales</taxon>
        <taxon>Rhizobiaceae</taxon>
        <taxon>Rhizobium/Agrobacterium group</taxon>
        <taxon>Rhizobium</taxon>
    </lineage>
</organism>
<keyword evidence="3" id="KW-1185">Reference proteome</keyword>
<dbReference type="CDD" id="cd09854">
    <property type="entry name" value="PIN_VapC-like"/>
    <property type="match status" value="1"/>
</dbReference>
<accession>A0ABS7GSN2</accession>
<evidence type="ECO:0000259" key="1">
    <source>
        <dbReference type="Pfam" id="PF01850"/>
    </source>
</evidence>
<dbReference type="Pfam" id="PF01850">
    <property type="entry name" value="PIN"/>
    <property type="match status" value="1"/>
</dbReference>
<dbReference type="EMBL" id="JAEUAK010000004">
    <property type="protein sequence ID" value="MBW9052957.1"/>
    <property type="molecule type" value="Genomic_DNA"/>
</dbReference>
<proteinExistence type="predicted"/>
<evidence type="ECO:0000313" key="2">
    <source>
        <dbReference type="EMBL" id="MBW9052957.1"/>
    </source>
</evidence>